<evidence type="ECO:0000313" key="7">
    <source>
        <dbReference type="EMBL" id="MDQ0203196.1"/>
    </source>
</evidence>
<dbReference type="PANTHER" id="PTHR32089:SF112">
    <property type="entry name" value="LYSOZYME-LIKE PROTEIN-RELATED"/>
    <property type="match status" value="1"/>
</dbReference>
<dbReference type="SUPFAM" id="SSF58104">
    <property type="entry name" value="Methyl-accepting chemotaxis protein (MCP) signaling domain"/>
    <property type="match status" value="2"/>
</dbReference>
<evidence type="ECO:0000259" key="6">
    <source>
        <dbReference type="PROSITE" id="PS50885"/>
    </source>
</evidence>
<dbReference type="EMBL" id="JAUSUE010000004">
    <property type="protein sequence ID" value="MDQ0203196.1"/>
    <property type="molecule type" value="Genomic_DNA"/>
</dbReference>
<accession>A0ABT9Y5T3</accession>
<dbReference type="PROSITE" id="PS50111">
    <property type="entry name" value="CHEMOTAXIS_TRANSDUC_2"/>
    <property type="match status" value="1"/>
</dbReference>
<gene>
    <name evidence="7" type="ORF">J2S01_000903</name>
</gene>
<keyword evidence="8" id="KW-1185">Reference proteome</keyword>
<protein>
    <submittedName>
        <fullName evidence="7">Methyl-accepting chemotaxis protein</fullName>
    </submittedName>
</protein>
<feature type="transmembrane region" description="Helical" evidence="4">
    <location>
        <begin position="192"/>
        <end position="211"/>
    </location>
</feature>
<evidence type="ECO:0000313" key="8">
    <source>
        <dbReference type="Proteomes" id="UP001239167"/>
    </source>
</evidence>
<feature type="transmembrane region" description="Helical" evidence="4">
    <location>
        <begin position="13"/>
        <end position="35"/>
    </location>
</feature>
<keyword evidence="4" id="KW-1133">Transmembrane helix</keyword>
<proteinExistence type="inferred from homology"/>
<dbReference type="InterPro" id="IPR047347">
    <property type="entry name" value="YvaQ-like_sensor"/>
</dbReference>
<dbReference type="Gene3D" id="6.10.340.10">
    <property type="match status" value="1"/>
</dbReference>
<dbReference type="Proteomes" id="UP001239167">
    <property type="component" value="Unassembled WGS sequence"/>
</dbReference>
<dbReference type="PANTHER" id="PTHR32089">
    <property type="entry name" value="METHYL-ACCEPTING CHEMOTAXIS PROTEIN MCPB"/>
    <property type="match status" value="1"/>
</dbReference>
<dbReference type="RefSeq" id="WP_196603612.1">
    <property type="nucleotide sequence ID" value="NZ_CP116940.1"/>
</dbReference>
<dbReference type="PRINTS" id="PR00260">
    <property type="entry name" value="CHEMTRNSDUCR"/>
</dbReference>
<dbReference type="InterPro" id="IPR004090">
    <property type="entry name" value="Chemotax_Me-accpt_rcpt"/>
</dbReference>
<organism evidence="7 8">
    <name type="scientific">Pectinatus haikarae</name>
    <dbReference type="NCBI Taxonomy" id="349096"/>
    <lineage>
        <taxon>Bacteria</taxon>
        <taxon>Bacillati</taxon>
        <taxon>Bacillota</taxon>
        <taxon>Negativicutes</taxon>
        <taxon>Selenomonadales</taxon>
        <taxon>Selenomonadaceae</taxon>
        <taxon>Pectinatus</taxon>
    </lineage>
</organism>
<evidence type="ECO:0000256" key="2">
    <source>
        <dbReference type="ARBA" id="ARBA00029447"/>
    </source>
</evidence>
<feature type="domain" description="HAMP" evidence="6">
    <location>
        <begin position="212"/>
        <end position="266"/>
    </location>
</feature>
<comment type="similarity">
    <text evidence="2">Belongs to the methyl-accepting chemotaxis (MCP) protein family.</text>
</comment>
<dbReference type="CDD" id="cd19411">
    <property type="entry name" value="MCP2201-like_sensor"/>
    <property type="match status" value="1"/>
</dbReference>
<evidence type="ECO:0000259" key="5">
    <source>
        <dbReference type="PROSITE" id="PS50111"/>
    </source>
</evidence>
<evidence type="ECO:0000256" key="3">
    <source>
        <dbReference type="PROSITE-ProRule" id="PRU00284"/>
    </source>
</evidence>
<feature type="domain" description="Methyl-accepting transducer" evidence="5">
    <location>
        <begin position="285"/>
        <end position="556"/>
    </location>
</feature>
<keyword evidence="4" id="KW-0472">Membrane</keyword>
<dbReference type="Pfam" id="PF12729">
    <property type="entry name" value="4HB_MCP_1"/>
    <property type="match status" value="1"/>
</dbReference>
<evidence type="ECO:0000256" key="4">
    <source>
        <dbReference type="SAM" id="Phobius"/>
    </source>
</evidence>
<dbReference type="InterPro" id="IPR003660">
    <property type="entry name" value="HAMP_dom"/>
</dbReference>
<dbReference type="InterPro" id="IPR024478">
    <property type="entry name" value="HlyB_4HB_MCP"/>
</dbReference>
<comment type="caution">
    <text evidence="7">The sequence shown here is derived from an EMBL/GenBank/DDBJ whole genome shotgun (WGS) entry which is preliminary data.</text>
</comment>
<name>A0ABT9Y5T3_9FIRM</name>
<dbReference type="Gene3D" id="1.10.287.950">
    <property type="entry name" value="Methyl-accepting chemotaxis protein"/>
    <property type="match status" value="1"/>
</dbReference>
<evidence type="ECO:0000256" key="1">
    <source>
        <dbReference type="ARBA" id="ARBA00023224"/>
    </source>
</evidence>
<reference evidence="7 8" key="1">
    <citation type="submission" date="2023-07" db="EMBL/GenBank/DDBJ databases">
        <title>Genomic Encyclopedia of Type Strains, Phase IV (KMG-IV): sequencing the most valuable type-strain genomes for metagenomic binning, comparative biology and taxonomic classification.</title>
        <authorList>
            <person name="Goeker M."/>
        </authorList>
    </citation>
    <scope>NUCLEOTIDE SEQUENCE [LARGE SCALE GENOMIC DNA]</scope>
    <source>
        <strain evidence="7 8">DSM 16980</strain>
    </source>
</reference>
<keyword evidence="4" id="KW-0812">Transmembrane</keyword>
<dbReference type="InterPro" id="IPR004089">
    <property type="entry name" value="MCPsignal_dom"/>
</dbReference>
<dbReference type="SMART" id="SM00283">
    <property type="entry name" value="MA"/>
    <property type="match status" value="1"/>
</dbReference>
<keyword evidence="1 3" id="KW-0807">Transducer</keyword>
<dbReference type="Pfam" id="PF00015">
    <property type="entry name" value="MCPsignal"/>
    <property type="match status" value="1"/>
</dbReference>
<dbReference type="PROSITE" id="PS50885">
    <property type="entry name" value="HAMP"/>
    <property type="match status" value="1"/>
</dbReference>
<dbReference type="CDD" id="cd11386">
    <property type="entry name" value="MCP_signal"/>
    <property type="match status" value="1"/>
</dbReference>
<sequence length="571" mass="62507">MEKLNNLKVAYKMAIVIFVAAAGMIMVGYTGYSYLSKAQSAMGSIYSQNMQSVQYINETTVDSRVVQNRVLQMIIEKDPAKLQQRQADIKKFSDDYEAQWKKYQETASPEGREKIAAAHENWQTFKNTMQSIVDLSLQGKKEEAAALYENQGAADTIKLRDALDELNKIEDIAVKNVNDQNNHDTQSAIYSMLMKTVIIILILLVFCGWFLKEIVSSLNAMIEECHKLRDGDYRQPEKSKMNRKDEFGQMADALVEVIANVSVFMKKMNGSVEQVAASSEELTASSMQASQTATQVAQSATETAEVADQHKSAVQKGKSAVDHITSSIEDIRAESDKVADHAASVADRITAGNNSINTSVEKIKKVEDTVRSSAEIVEKLGENSQEIGQIIDTIANIAGQTNLLALNAAIEAARAGEHGKGFAVVAEEVRKLAEQSQEATARITELITSIQSDTAGAVTAMQKGRTEVIEGAKSVEDLHNMFAEINVLVDKVSTQMNSMASAVDKVTENAKNVRHEVDTIEKQGDNITSEMQSIAAATEEQSASAEEIASASESLAKLAQESQIELHKFKF</sequence>